<dbReference type="RefSeq" id="WP_149110453.1">
    <property type="nucleotide sequence ID" value="NZ_CP042425.1"/>
</dbReference>
<accession>A0A5C1AF85</accession>
<dbReference type="KEGG" id="lrs:PX52LOC_02593"/>
<keyword evidence="2" id="KW-1185">Reference proteome</keyword>
<gene>
    <name evidence="1" type="ORF">PX52LOC_02593</name>
</gene>
<name>A0A5C1AF85_9BACT</name>
<proteinExistence type="predicted"/>
<dbReference type="InterPro" id="IPR036628">
    <property type="entry name" value="Clp_N_dom_sf"/>
</dbReference>
<evidence type="ECO:0000313" key="2">
    <source>
        <dbReference type="Proteomes" id="UP000324974"/>
    </source>
</evidence>
<sequence length="168" mass="18720">MADQPDEDIFLISGRLRPDVVDDATAQALREALSFTRATNWDSVRTPHLFMGLLACPDPGMAAWSSRLGADTNKLLDQFRDLFYQEAEPVPPLLLNREFFSDNVLRLLRDASSRAHDYGRSCMSQMDLLITLFSTPNSIVAECFERIGVTAAHLTETAVAAEREVLMG</sequence>
<dbReference type="OrthoDB" id="266588at2"/>
<reference evidence="2" key="1">
    <citation type="submission" date="2019-08" db="EMBL/GenBank/DDBJ databases">
        <title>Limnoglobus roseus gen. nov., sp. nov., a novel freshwater planctomycete with a giant genome from the family Gemmataceae.</title>
        <authorList>
            <person name="Kulichevskaya I.S."/>
            <person name="Naumoff D.G."/>
            <person name="Miroshnikov K."/>
            <person name="Ivanova A."/>
            <person name="Philippov D.A."/>
            <person name="Hakobyan A."/>
            <person name="Rijpstra I.C."/>
            <person name="Sinninghe Damste J.S."/>
            <person name="Liesack W."/>
            <person name="Dedysh S.N."/>
        </authorList>
    </citation>
    <scope>NUCLEOTIDE SEQUENCE [LARGE SCALE GENOMIC DNA]</scope>
    <source>
        <strain evidence="2">PX52</strain>
    </source>
</reference>
<evidence type="ECO:0008006" key="3">
    <source>
        <dbReference type="Google" id="ProtNLM"/>
    </source>
</evidence>
<dbReference type="AlphaFoldDB" id="A0A5C1AF85"/>
<protein>
    <recommendedName>
        <fullName evidence="3">Clp R domain-containing protein</fullName>
    </recommendedName>
</protein>
<evidence type="ECO:0000313" key="1">
    <source>
        <dbReference type="EMBL" id="QEL15658.1"/>
    </source>
</evidence>
<dbReference type="SUPFAM" id="SSF81923">
    <property type="entry name" value="Double Clp-N motif"/>
    <property type="match status" value="1"/>
</dbReference>
<dbReference type="Proteomes" id="UP000324974">
    <property type="component" value="Chromosome"/>
</dbReference>
<dbReference type="EMBL" id="CP042425">
    <property type="protein sequence ID" value="QEL15658.1"/>
    <property type="molecule type" value="Genomic_DNA"/>
</dbReference>
<dbReference type="Gene3D" id="1.10.1780.10">
    <property type="entry name" value="Clp, N-terminal domain"/>
    <property type="match status" value="1"/>
</dbReference>
<organism evidence="1 2">
    <name type="scientific">Limnoglobus roseus</name>
    <dbReference type="NCBI Taxonomy" id="2598579"/>
    <lineage>
        <taxon>Bacteria</taxon>
        <taxon>Pseudomonadati</taxon>
        <taxon>Planctomycetota</taxon>
        <taxon>Planctomycetia</taxon>
        <taxon>Gemmatales</taxon>
        <taxon>Gemmataceae</taxon>
        <taxon>Limnoglobus</taxon>
    </lineage>
</organism>